<keyword evidence="1" id="KW-0802">TPR repeat</keyword>
<keyword evidence="2" id="KW-0472">Membrane</keyword>
<dbReference type="EMBL" id="LCCN01000013">
    <property type="protein sequence ID" value="KKS31848.1"/>
    <property type="molecule type" value="Genomic_DNA"/>
</dbReference>
<dbReference type="Proteomes" id="UP000034160">
    <property type="component" value="Unassembled WGS sequence"/>
</dbReference>
<dbReference type="STRING" id="1618356.UU93_C0013G0003"/>
<feature type="transmembrane region" description="Helical" evidence="2">
    <location>
        <begin position="6"/>
        <end position="22"/>
    </location>
</feature>
<gene>
    <name evidence="3" type="ORF">UU93_C0013G0003</name>
</gene>
<comment type="caution">
    <text evidence="3">The sequence shown here is derived from an EMBL/GenBank/DDBJ whole genome shotgun (WGS) entry which is preliminary data.</text>
</comment>
<organism evidence="3 4">
    <name type="scientific">Candidatus Amesbacteria bacterium GW2011_GWA2_42_12</name>
    <dbReference type="NCBI Taxonomy" id="1618356"/>
    <lineage>
        <taxon>Bacteria</taxon>
        <taxon>Candidatus Amesiibacteriota</taxon>
    </lineage>
</organism>
<feature type="repeat" description="TPR" evidence="1">
    <location>
        <begin position="186"/>
        <end position="219"/>
    </location>
</feature>
<reference evidence="3 4" key="1">
    <citation type="journal article" date="2015" name="Nature">
        <title>rRNA introns, odd ribosomes, and small enigmatic genomes across a large radiation of phyla.</title>
        <authorList>
            <person name="Brown C.T."/>
            <person name="Hug L.A."/>
            <person name="Thomas B.C."/>
            <person name="Sharon I."/>
            <person name="Castelle C.J."/>
            <person name="Singh A."/>
            <person name="Wilkins M.J."/>
            <person name="Williams K.H."/>
            <person name="Banfield J.F."/>
        </authorList>
    </citation>
    <scope>NUCLEOTIDE SEQUENCE [LARGE SCALE GENOMIC DNA]</scope>
</reference>
<keyword evidence="2" id="KW-1133">Transmembrane helix</keyword>
<accession>A0A0G1B2U8</accession>
<evidence type="ECO:0000313" key="3">
    <source>
        <dbReference type="EMBL" id="KKS31848.1"/>
    </source>
</evidence>
<evidence type="ECO:0000256" key="2">
    <source>
        <dbReference type="SAM" id="Phobius"/>
    </source>
</evidence>
<dbReference type="PANTHER" id="PTHR12558">
    <property type="entry name" value="CELL DIVISION CYCLE 16,23,27"/>
    <property type="match status" value="1"/>
</dbReference>
<dbReference type="PANTHER" id="PTHR12558:SF13">
    <property type="entry name" value="CELL DIVISION CYCLE PROTEIN 27 HOMOLOG"/>
    <property type="match status" value="1"/>
</dbReference>
<dbReference type="SMART" id="SM00028">
    <property type="entry name" value="TPR"/>
    <property type="match status" value="4"/>
</dbReference>
<sequence length="300" mass="34505">MLNIIFGSIILVCLAIIIVIVVRKLPQLANLRLDTLPEEKQFIKKKEMIAKRIDEHSKLVKARWAKIFSPIRRLLGIVQLNFRIYVGKVDRLWKFEQSTKKTVSVQNAPPKEETIVKVGSLLIEAEQNLVINNLNRAEELYIMAIKYDQKSVVAYRGLAEVYFKKGSLEEARQTYQFVLQLEPDDDSVMVKLAEIAESQGDIEEAIENYQKAILVNDSLSPRFFHLAEMLIKVGQPMVALDAVSQAVELEPKNPKYLDLFLENAIICGNKAVARDVWNQLRLVNPENQKLEIFRDRIDRM</sequence>
<feature type="repeat" description="TPR" evidence="1">
    <location>
        <begin position="220"/>
        <end position="253"/>
    </location>
</feature>
<dbReference type="SUPFAM" id="SSF48452">
    <property type="entry name" value="TPR-like"/>
    <property type="match status" value="1"/>
</dbReference>
<dbReference type="InterPro" id="IPR019734">
    <property type="entry name" value="TPR_rpt"/>
</dbReference>
<evidence type="ECO:0000256" key="1">
    <source>
        <dbReference type="PROSITE-ProRule" id="PRU00339"/>
    </source>
</evidence>
<dbReference type="PROSITE" id="PS50005">
    <property type="entry name" value="TPR"/>
    <property type="match status" value="3"/>
</dbReference>
<dbReference type="Gene3D" id="1.25.40.10">
    <property type="entry name" value="Tetratricopeptide repeat domain"/>
    <property type="match status" value="1"/>
</dbReference>
<feature type="repeat" description="TPR" evidence="1">
    <location>
        <begin position="152"/>
        <end position="185"/>
    </location>
</feature>
<dbReference type="InterPro" id="IPR011990">
    <property type="entry name" value="TPR-like_helical_dom_sf"/>
</dbReference>
<dbReference type="AlphaFoldDB" id="A0A0G1B2U8"/>
<evidence type="ECO:0000313" key="4">
    <source>
        <dbReference type="Proteomes" id="UP000034160"/>
    </source>
</evidence>
<keyword evidence="2" id="KW-0812">Transmembrane</keyword>
<protein>
    <submittedName>
        <fullName evidence="3">Tetratricopeptide repeat protein</fullName>
    </submittedName>
</protein>
<dbReference type="PROSITE" id="PS50293">
    <property type="entry name" value="TPR_REGION"/>
    <property type="match status" value="1"/>
</dbReference>
<name>A0A0G1B2U8_9BACT</name>
<dbReference type="Pfam" id="PF13424">
    <property type="entry name" value="TPR_12"/>
    <property type="match status" value="1"/>
</dbReference>
<proteinExistence type="predicted"/>